<evidence type="ECO:0000256" key="3">
    <source>
        <dbReference type="ARBA" id="ARBA00023067"/>
    </source>
</evidence>
<dbReference type="InterPro" id="IPR020816">
    <property type="entry name" value="Histone-like_DNA-bd_CS"/>
</dbReference>
<dbReference type="GO" id="GO:1990178">
    <property type="term" value="C:HU-DNA complex"/>
    <property type="evidence" value="ECO:0007669"/>
    <property type="project" value="UniProtKB-ARBA"/>
</dbReference>
<evidence type="ECO:0000256" key="6">
    <source>
        <dbReference type="SAM" id="MobiDB-lite"/>
    </source>
</evidence>
<comment type="function">
    <text evidence="1">Histone-like DNA-binding protein which is capable of wrapping DNA to stabilize it, and thus to prevent its denaturation under extreme environmental conditions.</text>
</comment>
<evidence type="ECO:0000256" key="5">
    <source>
        <dbReference type="RuleBase" id="RU003939"/>
    </source>
</evidence>
<evidence type="ECO:0000256" key="1">
    <source>
        <dbReference type="ARBA" id="ARBA00003819"/>
    </source>
</evidence>
<dbReference type="FunFam" id="4.10.520.10:FF:000001">
    <property type="entry name" value="DNA-binding protein HU"/>
    <property type="match status" value="1"/>
</dbReference>
<sequence>MNKSELVDAVAGESDLSKADAGRAVDAFIAVVSKALKKGDDVTLVGFGTFTVRKRGARTGRNPRTNEPINIPASKNPAFKAGKALKDAVN</sequence>
<dbReference type="Proteomes" id="UP000308707">
    <property type="component" value="Unassembled WGS sequence"/>
</dbReference>
<dbReference type="CDD" id="cd13831">
    <property type="entry name" value="HU"/>
    <property type="match status" value="1"/>
</dbReference>
<organism evidence="7 8">
    <name type="scientific">Luteimonas gilva</name>
    <dbReference type="NCBI Taxonomy" id="2572684"/>
    <lineage>
        <taxon>Bacteria</taxon>
        <taxon>Pseudomonadati</taxon>
        <taxon>Pseudomonadota</taxon>
        <taxon>Gammaproteobacteria</taxon>
        <taxon>Lysobacterales</taxon>
        <taxon>Lysobacteraceae</taxon>
        <taxon>Luteimonas</taxon>
    </lineage>
</organism>
<reference evidence="7 8" key="1">
    <citation type="submission" date="2019-04" db="EMBL/GenBank/DDBJ databases">
        <title>Reference strain of H23.</title>
        <authorList>
            <person name="Luo X."/>
        </authorList>
    </citation>
    <scope>NUCLEOTIDE SEQUENCE [LARGE SCALE GENOMIC DNA]</scope>
    <source>
        <strain evidence="7 8">H23</strain>
    </source>
</reference>
<dbReference type="GO" id="GO:1990103">
    <property type="term" value="C:DnaA-HU complex"/>
    <property type="evidence" value="ECO:0007669"/>
    <property type="project" value="UniProtKB-ARBA"/>
</dbReference>
<keyword evidence="3" id="KW-0226">DNA condensation</keyword>
<protein>
    <submittedName>
        <fullName evidence="7">HU family DNA-binding protein</fullName>
    </submittedName>
</protein>
<dbReference type="PRINTS" id="PR01727">
    <property type="entry name" value="DNABINDINGHU"/>
</dbReference>
<dbReference type="GO" id="GO:0030527">
    <property type="term" value="F:structural constituent of chromatin"/>
    <property type="evidence" value="ECO:0007669"/>
    <property type="project" value="InterPro"/>
</dbReference>
<dbReference type="GO" id="GO:0030261">
    <property type="term" value="P:chromosome condensation"/>
    <property type="evidence" value="ECO:0007669"/>
    <property type="project" value="UniProtKB-KW"/>
</dbReference>
<accession>A0A4U5JSW2</accession>
<dbReference type="GO" id="GO:0005829">
    <property type="term" value="C:cytosol"/>
    <property type="evidence" value="ECO:0007669"/>
    <property type="project" value="TreeGrafter"/>
</dbReference>
<evidence type="ECO:0000256" key="2">
    <source>
        <dbReference type="ARBA" id="ARBA00010529"/>
    </source>
</evidence>
<gene>
    <name evidence="7" type="ORF">FCE95_00795</name>
</gene>
<dbReference type="OrthoDB" id="9804203at2"/>
<feature type="region of interest" description="Disordered" evidence="6">
    <location>
        <begin position="57"/>
        <end position="76"/>
    </location>
</feature>
<dbReference type="GO" id="GO:0003677">
    <property type="term" value="F:DNA binding"/>
    <property type="evidence" value="ECO:0007669"/>
    <property type="project" value="UniProtKB-KW"/>
</dbReference>
<evidence type="ECO:0000313" key="7">
    <source>
        <dbReference type="EMBL" id="TKR32902.1"/>
    </source>
</evidence>
<dbReference type="GO" id="GO:0006351">
    <property type="term" value="P:DNA-templated transcription"/>
    <property type="evidence" value="ECO:0007669"/>
    <property type="project" value="UniProtKB-ARBA"/>
</dbReference>
<dbReference type="InterPro" id="IPR000119">
    <property type="entry name" value="Hist_DNA-bd"/>
</dbReference>
<dbReference type="InterPro" id="IPR010992">
    <property type="entry name" value="IHF-like_DNA-bd_dom_sf"/>
</dbReference>
<dbReference type="Pfam" id="PF00216">
    <property type="entry name" value="Bac_DNA_binding"/>
    <property type="match status" value="1"/>
</dbReference>
<dbReference type="PANTHER" id="PTHR33175">
    <property type="entry name" value="DNA-BINDING PROTEIN HU"/>
    <property type="match status" value="1"/>
</dbReference>
<dbReference type="PROSITE" id="PS00045">
    <property type="entry name" value="HISTONE_LIKE"/>
    <property type="match status" value="1"/>
</dbReference>
<dbReference type="Gene3D" id="4.10.520.10">
    <property type="entry name" value="IHF-like DNA-binding proteins"/>
    <property type="match status" value="1"/>
</dbReference>
<comment type="similarity">
    <text evidence="2 5">Belongs to the bacterial histone-like protein family.</text>
</comment>
<dbReference type="GO" id="GO:0042802">
    <property type="term" value="F:identical protein binding"/>
    <property type="evidence" value="ECO:0007669"/>
    <property type="project" value="UniProtKB-ARBA"/>
</dbReference>
<dbReference type="AlphaFoldDB" id="A0A4U5JSW2"/>
<dbReference type="EMBL" id="SZUA01000001">
    <property type="protein sequence ID" value="TKR32902.1"/>
    <property type="molecule type" value="Genomic_DNA"/>
</dbReference>
<evidence type="ECO:0000256" key="4">
    <source>
        <dbReference type="ARBA" id="ARBA00023125"/>
    </source>
</evidence>
<keyword evidence="4 7" id="KW-0238">DNA-binding</keyword>
<keyword evidence="8" id="KW-1185">Reference proteome</keyword>
<dbReference type="SUPFAM" id="SSF47729">
    <property type="entry name" value="IHF-like DNA-binding proteins"/>
    <property type="match status" value="1"/>
</dbReference>
<dbReference type="RefSeq" id="WP_137265111.1">
    <property type="nucleotide sequence ID" value="NZ_SZUA01000001.1"/>
</dbReference>
<dbReference type="PANTHER" id="PTHR33175:SF3">
    <property type="entry name" value="DNA-BINDING PROTEIN HU-BETA"/>
    <property type="match status" value="1"/>
</dbReference>
<comment type="caution">
    <text evidence="7">The sequence shown here is derived from an EMBL/GenBank/DDBJ whole genome shotgun (WGS) entry which is preliminary data.</text>
</comment>
<dbReference type="GO" id="GO:0006270">
    <property type="term" value="P:DNA replication initiation"/>
    <property type="evidence" value="ECO:0007669"/>
    <property type="project" value="UniProtKB-ARBA"/>
</dbReference>
<dbReference type="SMART" id="SM00411">
    <property type="entry name" value="BHL"/>
    <property type="match status" value="1"/>
</dbReference>
<proteinExistence type="inferred from homology"/>
<evidence type="ECO:0000313" key="8">
    <source>
        <dbReference type="Proteomes" id="UP000308707"/>
    </source>
</evidence>
<name>A0A4U5JSW2_9GAMM</name>